<dbReference type="PANTHER" id="PTHR30137">
    <property type="entry name" value="LUCIFERASE-LIKE MONOOXYGENASE"/>
    <property type="match status" value="1"/>
</dbReference>
<dbReference type="GO" id="GO:0016705">
    <property type="term" value="F:oxidoreductase activity, acting on paired donors, with incorporation or reduction of molecular oxygen"/>
    <property type="evidence" value="ECO:0007669"/>
    <property type="project" value="InterPro"/>
</dbReference>
<dbReference type="Pfam" id="PF00296">
    <property type="entry name" value="Bac_luciferase"/>
    <property type="match status" value="1"/>
</dbReference>
<evidence type="ECO:0000259" key="3">
    <source>
        <dbReference type="Pfam" id="PF00296"/>
    </source>
</evidence>
<dbReference type="Proteomes" id="UP000253727">
    <property type="component" value="Unassembled WGS sequence"/>
</dbReference>
<dbReference type="InterPro" id="IPR011251">
    <property type="entry name" value="Luciferase-like_dom"/>
</dbReference>
<dbReference type="PANTHER" id="PTHR30137:SF6">
    <property type="entry name" value="LUCIFERASE-LIKE MONOOXYGENASE"/>
    <property type="match status" value="1"/>
</dbReference>
<evidence type="ECO:0000313" key="5">
    <source>
        <dbReference type="Proteomes" id="UP000253727"/>
    </source>
</evidence>
<reference evidence="4 5" key="1">
    <citation type="submission" date="2018-04" db="EMBL/GenBank/DDBJ databases">
        <title>Altererythrobacter sp. HME9302 genome sequencing and assembly.</title>
        <authorList>
            <person name="Kang H."/>
            <person name="Kim H."/>
            <person name="Joh K."/>
        </authorList>
    </citation>
    <scope>NUCLEOTIDE SEQUENCE [LARGE SCALE GENOMIC DNA]</scope>
    <source>
        <strain evidence="4 5">HME9302</strain>
    </source>
</reference>
<comment type="caution">
    <text evidence="4">The sequence shown here is derived from an EMBL/GenBank/DDBJ whole genome shotgun (WGS) entry which is preliminary data.</text>
</comment>
<keyword evidence="5" id="KW-1185">Reference proteome</keyword>
<dbReference type="NCBIfam" id="TIGR03558">
    <property type="entry name" value="oxido_grp_1"/>
    <property type="match status" value="1"/>
</dbReference>
<dbReference type="AlphaFoldDB" id="A0A369QG40"/>
<dbReference type="EMBL" id="QBKA01000002">
    <property type="protein sequence ID" value="RDC61258.1"/>
    <property type="molecule type" value="Genomic_DNA"/>
</dbReference>
<sequence>MTAPATTSIPALSVLDLVPVREDSSLGEAYEAAADLAKAAEDAGYARYWVSEHHAMEGVAGAAAAVVIAHVGHATSTIRVGSGGIMLPNHSPFLIAEQFGTLDALFPGRIDLGLGRAPGADQRFQRALRKNLHAAAEQFPQDVVELRALLTGDIDLPVTATPGMGANVEMWMLGSSLFGAQLAAKLGLPYAFASHFAPDHLDAALAIYRRDFQPSAALSQPHVMAAMTVLCAETDEEAYYHASSQQQAFVRLRSGSPGKLPPPVRNYADSLPAPAQAMLAHLSQASAIGSPQTVRTAIEAFVKRTGANEIICAGSTYDPAIRARSLGRVMDILGADIPGD</sequence>
<dbReference type="InterPro" id="IPR036661">
    <property type="entry name" value="Luciferase-like_sf"/>
</dbReference>
<protein>
    <recommendedName>
        <fullName evidence="2">Luciferase-like monooxygenase</fullName>
    </recommendedName>
</protein>
<dbReference type="SUPFAM" id="SSF51679">
    <property type="entry name" value="Bacterial luciferase-like"/>
    <property type="match status" value="1"/>
</dbReference>
<proteinExistence type="predicted"/>
<comment type="similarity">
    <text evidence="1">To bacterial alkanal monooxygenase alpha and beta chains.</text>
</comment>
<dbReference type="FunFam" id="3.20.20.30:FF:000002">
    <property type="entry name" value="LLM class flavin-dependent oxidoreductase"/>
    <property type="match status" value="1"/>
</dbReference>
<dbReference type="InterPro" id="IPR050766">
    <property type="entry name" value="Bact_Lucif_Oxidored"/>
</dbReference>
<evidence type="ECO:0000256" key="1">
    <source>
        <dbReference type="ARBA" id="ARBA00007789"/>
    </source>
</evidence>
<dbReference type="GO" id="GO:0005829">
    <property type="term" value="C:cytosol"/>
    <property type="evidence" value="ECO:0007669"/>
    <property type="project" value="TreeGrafter"/>
</dbReference>
<evidence type="ECO:0000256" key="2">
    <source>
        <dbReference type="ARBA" id="ARBA00074555"/>
    </source>
</evidence>
<dbReference type="Gene3D" id="3.20.20.30">
    <property type="entry name" value="Luciferase-like domain"/>
    <property type="match status" value="1"/>
</dbReference>
<accession>A0A369QG40</accession>
<name>A0A369QG40_9SPHN</name>
<gene>
    <name evidence="4" type="ORF">HME9302_02479</name>
</gene>
<evidence type="ECO:0000313" key="4">
    <source>
        <dbReference type="EMBL" id="RDC61258.1"/>
    </source>
</evidence>
<feature type="domain" description="Luciferase-like" evidence="3">
    <location>
        <begin position="15"/>
        <end position="307"/>
    </location>
</feature>
<dbReference type="InterPro" id="IPR019949">
    <property type="entry name" value="CmoO-like"/>
</dbReference>
<organism evidence="4 5">
    <name type="scientific">Alteripontixanthobacter maritimus</name>
    <dbReference type="NCBI Taxonomy" id="2161824"/>
    <lineage>
        <taxon>Bacteria</taxon>
        <taxon>Pseudomonadati</taxon>
        <taxon>Pseudomonadota</taxon>
        <taxon>Alphaproteobacteria</taxon>
        <taxon>Sphingomonadales</taxon>
        <taxon>Erythrobacteraceae</taxon>
        <taxon>Alteripontixanthobacter</taxon>
    </lineage>
</organism>